<proteinExistence type="inferred from homology"/>
<evidence type="ECO:0000256" key="6">
    <source>
        <dbReference type="ARBA" id="ARBA00022840"/>
    </source>
</evidence>
<dbReference type="FunFam" id="3.40.50.300:FF:000585">
    <property type="entry name" value="Structural maintenance of chromosomes 4"/>
    <property type="match status" value="1"/>
</dbReference>
<evidence type="ECO:0000256" key="1">
    <source>
        <dbReference type="ARBA" id="ARBA00004123"/>
    </source>
</evidence>
<protein>
    <recommendedName>
        <fullName evidence="11">Structural maintenance of chromosomes protein</fullName>
    </recommendedName>
</protein>
<keyword evidence="10" id="KW-0131">Cell cycle</keyword>
<keyword evidence="16" id="KW-1185">Reference proteome</keyword>
<evidence type="ECO:0000256" key="11">
    <source>
        <dbReference type="PIRNR" id="PIRNR005719"/>
    </source>
</evidence>
<evidence type="ECO:0000259" key="14">
    <source>
        <dbReference type="SMART" id="SM00968"/>
    </source>
</evidence>
<evidence type="ECO:0000313" key="16">
    <source>
        <dbReference type="Proteomes" id="UP000801492"/>
    </source>
</evidence>
<dbReference type="GO" id="GO:0016887">
    <property type="term" value="F:ATP hydrolysis activity"/>
    <property type="evidence" value="ECO:0007669"/>
    <property type="project" value="InterPro"/>
</dbReference>
<evidence type="ECO:0000256" key="5">
    <source>
        <dbReference type="ARBA" id="ARBA00022776"/>
    </source>
</evidence>
<evidence type="ECO:0000313" key="15">
    <source>
        <dbReference type="EMBL" id="KAF2879046.1"/>
    </source>
</evidence>
<dbReference type="Gene3D" id="3.30.70.1620">
    <property type="match status" value="1"/>
</dbReference>
<keyword evidence="3" id="KW-0132">Cell division</keyword>
<feature type="compositionally biased region" description="Basic residues" evidence="13">
    <location>
        <begin position="1"/>
        <end position="10"/>
    </location>
</feature>
<dbReference type="GO" id="GO:0007076">
    <property type="term" value="P:mitotic chromosome condensation"/>
    <property type="evidence" value="ECO:0007669"/>
    <property type="project" value="TreeGrafter"/>
</dbReference>
<dbReference type="OrthoDB" id="5575062at2759"/>
<feature type="region of interest" description="Disordered" evidence="13">
    <location>
        <begin position="1263"/>
        <end position="1353"/>
    </location>
</feature>
<dbReference type="PIRSF" id="PIRSF005719">
    <property type="entry name" value="SMC"/>
    <property type="match status" value="1"/>
</dbReference>
<dbReference type="PANTHER" id="PTHR18937:SF172">
    <property type="entry name" value="STRUCTURAL MAINTENANCE OF CHROMOSOMES PROTEIN"/>
    <property type="match status" value="1"/>
</dbReference>
<dbReference type="GO" id="GO:0000796">
    <property type="term" value="C:condensin complex"/>
    <property type="evidence" value="ECO:0007669"/>
    <property type="project" value="TreeGrafter"/>
</dbReference>
<keyword evidence="4" id="KW-0547">Nucleotide-binding</keyword>
<comment type="similarity">
    <text evidence="2">Belongs to the SMC family. SMC4 subfamily.</text>
</comment>
<evidence type="ECO:0000256" key="3">
    <source>
        <dbReference type="ARBA" id="ARBA00022618"/>
    </source>
</evidence>
<keyword evidence="6" id="KW-0067">ATP-binding</keyword>
<evidence type="ECO:0000256" key="4">
    <source>
        <dbReference type="ARBA" id="ARBA00022741"/>
    </source>
</evidence>
<dbReference type="GO" id="GO:0005634">
    <property type="term" value="C:nucleus"/>
    <property type="evidence" value="ECO:0007669"/>
    <property type="project" value="UniProtKB-SubCell"/>
</dbReference>
<accession>A0A8K0FY10</accession>
<feature type="compositionally biased region" description="Polar residues" evidence="13">
    <location>
        <begin position="1304"/>
        <end position="1313"/>
    </location>
</feature>
<feature type="coiled-coil region" evidence="12">
    <location>
        <begin position="837"/>
        <end position="984"/>
    </location>
</feature>
<keyword evidence="7 12" id="KW-0175">Coiled coil</keyword>
<dbReference type="GO" id="GO:0005524">
    <property type="term" value="F:ATP binding"/>
    <property type="evidence" value="ECO:0007669"/>
    <property type="project" value="UniProtKB-KW"/>
</dbReference>
<dbReference type="FunFam" id="3.40.50.300:FF:000481">
    <property type="entry name" value="Structural maintenance of chromosomes 4"/>
    <property type="match status" value="1"/>
</dbReference>
<dbReference type="InterPro" id="IPR027417">
    <property type="entry name" value="P-loop_NTPase"/>
</dbReference>
<feature type="compositionally biased region" description="Polar residues" evidence="13">
    <location>
        <begin position="1320"/>
        <end position="1353"/>
    </location>
</feature>
<feature type="coiled-coil region" evidence="12">
    <location>
        <begin position="342"/>
        <end position="555"/>
    </location>
</feature>
<comment type="caution">
    <text evidence="15">The sequence shown here is derived from an EMBL/GenBank/DDBJ whole genome shotgun (WGS) entry which is preliminary data.</text>
</comment>
<evidence type="ECO:0000256" key="9">
    <source>
        <dbReference type="ARBA" id="ARBA00023242"/>
    </source>
</evidence>
<evidence type="ECO:0000256" key="2">
    <source>
        <dbReference type="ARBA" id="ARBA00006005"/>
    </source>
</evidence>
<sequence>MPPAKAQKRKLPAEVDENNDSDDDPEEPMDMSDEEGAVRVDGIYIPPPPKPPVTLETSGSRLVITKINNYFFKSYANEQRLGPFHKRFNAIVGPNGSGKSNVIDAMLFVFGYRASKIRSKKISVLLHNSKHYPNVQSCTVSVHFAVIIDKEGEDYEVVPNSEFVVSRTANKDNSSYYQLNDRRVQFKEVAKLLRTYGIDLDHNRFLILQGEVEQIAMMKCKAQNEHETGMLEYLEDIIGTSRFKRPIVQLEERVELLADQRSEKLNRVRLVENELNELKKPMQEAVQFLELENNITNNKNFLYQWQIHDLTEKIKQTEEEKGEVAITQKQLADQLADIVKSKTEKEKILKEASKKYEELEKRRDKLKEAFDRANNKDMQLQADMTQLNKTRKKTNELLNEETKKLANLQRVPADNEKGIAECEAKEQQLSAKKEKLEAEKSKLLENLRSETQELQEQKEVLQTELVELNKVVDETKSAFTLAESELKIYGSNEENEKKKLETLKNTYDNIKHTITERTRQINELKKKIPPTEKELADAKEELNIVKLREAELRGEMNKRRTSLTEIKMNMQASQSRGKVLNCLMEQKAEGNCLDLFGRLGDLGAIDQKYDVAISTACGALDNMVVIKVLTAQWCIEFLRRHEIGKATFIVLEKQEYLKKRANSAIKTPESVPRLFDLVRIEDDRLRTAFYYALRDTLVASDLDQASRIAYGAQRYRVVTLAGQVIELTGTLSGGGKTVSRGRMGQSVKQTDVGPKDLAKMERDLENIDVQINELRQKQTNLENQIRVLEPELRQMKIDLEKYSSELQSSKKQEPAIAAQLKIQEAKSKSTKADPAVVKKLTKVVNDAQAKYERAAKISGEKQAEVNMLTAEIKEKTSGKMKAMDKNLKDVTNTIDKCKAEITRLKVGIKTAERNAKNSLQKIANMEQDVAEAQNKLRAMKAEREQIENDGKEFILTIESITEQLTESEEKFSGVKNEVAALTKQENQLKSDKIEVDQKCKTFDAAITQRKGEIHQWRAKLTQLKLHDIPDQTVEELKTYSTEELTQRDVQNVQRELHCNEEQVKAAKPNLTAIAEYRKKQLVFIERSKELDELSQKKAKVKEALDNVRQKRKEEFVTGYNIIRLKLKEMYQMITLGGDADFEMVDTFDPFTEGIQFNVRPPKKSWKNISNLSGGEKTLSSLALVFALHYYKPSPLYVMDEIDAALDFKNVSIVANYIKERTKNAQFIIISLRPNMFELCDHMIGIYKIYDCTKTICIDPRQFENQPSTQTTRNNQVRNNVEGEGVESHSNNNKDANNHPRMFSKASSGSTSSLPGEMSDENGTGSNDERTGSSVIESSLVEQDLEQSNMEVNT</sequence>
<evidence type="ECO:0000256" key="10">
    <source>
        <dbReference type="ARBA" id="ARBA00023306"/>
    </source>
</evidence>
<feature type="compositionally biased region" description="Acidic residues" evidence="13">
    <location>
        <begin position="14"/>
        <end position="35"/>
    </location>
</feature>
<evidence type="ECO:0000256" key="7">
    <source>
        <dbReference type="ARBA" id="ARBA00023054"/>
    </source>
</evidence>
<comment type="subcellular location">
    <subcellularLocation>
        <location evidence="1 11">Nucleus</location>
    </subcellularLocation>
</comment>
<evidence type="ECO:0000256" key="13">
    <source>
        <dbReference type="SAM" id="MobiDB-lite"/>
    </source>
</evidence>
<dbReference type="SMART" id="SM00968">
    <property type="entry name" value="SMC_hinge"/>
    <property type="match status" value="1"/>
</dbReference>
<dbReference type="Pfam" id="PF06470">
    <property type="entry name" value="SMC_hinge"/>
    <property type="match status" value="1"/>
</dbReference>
<keyword evidence="5" id="KW-0498">Mitosis</keyword>
<dbReference type="InterPro" id="IPR010935">
    <property type="entry name" value="SMC_hinge"/>
</dbReference>
<dbReference type="SUPFAM" id="SSF75553">
    <property type="entry name" value="Smc hinge domain"/>
    <property type="match status" value="1"/>
</dbReference>
<dbReference type="PANTHER" id="PTHR18937">
    <property type="entry name" value="STRUCTURAL MAINTENANCE OF CHROMOSOMES SMC FAMILY MEMBER"/>
    <property type="match status" value="1"/>
</dbReference>
<feature type="region of interest" description="Disordered" evidence="13">
    <location>
        <begin position="1"/>
        <end position="36"/>
    </location>
</feature>
<dbReference type="GO" id="GO:0051301">
    <property type="term" value="P:cell division"/>
    <property type="evidence" value="ECO:0007669"/>
    <property type="project" value="UniProtKB-KW"/>
</dbReference>
<gene>
    <name evidence="15" type="ORF">ILUMI_27140</name>
</gene>
<dbReference type="EMBL" id="VTPC01091236">
    <property type="protein sequence ID" value="KAF2879046.1"/>
    <property type="molecule type" value="Genomic_DNA"/>
</dbReference>
<dbReference type="Gene3D" id="3.40.50.300">
    <property type="entry name" value="P-loop containing nucleotide triphosphate hydrolases"/>
    <property type="match status" value="2"/>
</dbReference>
<name>A0A8K0FY10_IGNLU</name>
<evidence type="ECO:0000256" key="8">
    <source>
        <dbReference type="ARBA" id="ARBA00023067"/>
    </source>
</evidence>
<dbReference type="InterPro" id="IPR036277">
    <property type="entry name" value="SMC_hinge_sf"/>
</dbReference>
<dbReference type="Gene3D" id="1.20.1060.20">
    <property type="match status" value="1"/>
</dbReference>
<keyword evidence="9 11" id="KW-0539">Nucleus</keyword>
<feature type="compositionally biased region" description="Low complexity" evidence="13">
    <location>
        <begin position="1268"/>
        <end position="1279"/>
    </location>
</feature>
<dbReference type="Pfam" id="PF02463">
    <property type="entry name" value="SMC_N"/>
    <property type="match status" value="1"/>
</dbReference>
<organism evidence="15 16">
    <name type="scientific">Ignelater luminosus</name>
    <name type="common">Cucubano</name>
    <name type="synonym">Pyrophorus luminosus</name>
    <dbReference type="NCBI Taxonomy" id="2038154"/>
    <lineage>
        <taxon>Eukaryota</taxon>
        <taxon>Metazoa</taxon>
        <taxon>Ecdysozoa</taxon>
        <taxon>Arthropoda</taxon>
        <taxon>Hexapoda</taxon>
        <taxon>Insecta</taxon>
        <taxon>Pterygota</taxon>
        <taxon>Neoptera</taxon>
        <taxon>Endopterygota</taxon>
        <taxon>Coleoptera</taxon>
        <taxon>Polyphaga</taxon>
        <taxon>Elateriformia</taxon>
        <taxon>Elateroidea</taxon>
        <taxon>Elateridae</taxon>
        <taxon>Agrypninae</taxon>
        <taxon>Pyrophorini</taxon>
        <taxon>Ignelater</taxon>
    </lineage>
</organism>
<feature type="domain" description="SMC hinge" evidence="14">
    <location>
        <begin position="593"/>
        <end position="709"/>
    </location>
</feature>
<dbReference type="Gene3D" id="1.20.5.170">
    <property type="match status" value="1"/>
</dbReference>
<dbReference type="Proteomes" id="UP000801492">
    <property type="component" value="Unassembled WGS sequence"/>
</dbReference>
<dbReference type="SUPFAM" id="SSF52540">
    <property type="entry name" value="P-loop containing nucleoside triphosphate hydrolases"/>
    <property type="match status" value="1"/>
</dbReference>
<feature type="coiled-coil region" evidence="12">
    <location>
        <begin position="757"/>
        <end position="812"/>
    </location>
</feature>
<dbReference type="InterPro" id="IPR003395">
    <property type="entry name" value="RecF/RecN/SMC_N"/>
</dbReference>
<dbReference type="InterPro" id="IPR024704">
    <property type="entry name" value="SMC"/>
</dbReference>
<reference evidence="15" key="1">
    <citation type="submission" date="2019-08" db="EMBL/GenBank/DDBJ databases">
        <title>The genome of the North American firefly Photinus pyralis.</title>
        <authorList>
            <consortium name="Photinus pyralis genome working group"/>
            <person name="Fallon T.R."/>
            <person name="Sander Lower S.E."/>
            <person name="Weng J.-K."/>
        </authorList>
    </citation>
    <scope>NUCLEOTIDE SEQUENCE</scope>
    <source>
        <strain evidence="15">TRF0915ILg1</strain>
        <tissue evidence="15">Whole body</tissue>
    </source>
</reference>
<evidence type="ECO:0000256" key="12">
    <source>
        <dbReference type="SAM" id="Coils"/>
    </source>
</evidence>
<keyword evidence="8" id="KW-0226">DNA condensation</keyword>